<evidence type="ECO:0000313" key="10">
    <source>
        <dbReference type="Proteomes" id="UP000239814"/>
    </source>
</evidence>
<dbReference type="Proteomes" id="UP000239814">
    <property type="component" value="Chromosome"/>
</dbReference>
<keyword evidence="10" id="KW-1185">Reference proteome</keyword>
<comment type="catalytic activity">
    <reaction evidence="7">
        <text>a primary alcohol + NAD(+) = an aldehyde + NADH + H(+)</text>
        <dbReference type="Rhea" id="RHEA:10736"/>
        <dbReference type="ChEBI" id="CHEBI:15378"/>
        <dbReference type="ChEBI" id="CHEBI:15734"/>
        <dbReference type="ChEBI" id="CHEBI:17478"/>
        <dbReference type="ChEBI" id="CHEBI:57540"/>
        <dbReference type="ChEBI" id="CHEBI:57945"/>
        <dbReference type="EC" id="1.1.1.1"/>
    </reaction>
</comment>
<dbReference type="EMBL" id="CP027433">
    <property type="protein sequence ID" value="AVM01927.1"/>
    <property type="molecule type" value="Genomic_DNA"/>
</dbReference>
<evidence type="ECO:0000256" key="6">
    <source>
        <dbReference type="ARBA" id="ARBA00049164"/>
    </source>
</evidence>
<name>A0A2S0KJS4_9ACTN</name>
<dbReference type="GO" id="GO:0005737">
    <property type="term" value="C:cytoplasm"/>
    <property type="evidence" value="ECO:0007669"/>
    <property type="project" value="TreeGrafter"/>
</dbReference>
<evidence type="ECO:0000256" key="7">
    <source>
        <dbReference type="ARBA" id="ARBA00049243"/>
    </source>
</evidence>
<accession>A0A2S0KJS4</accession>
<dbReference type="PANTHER" id="PTHR42940">
    <property type="entry name" value="ALCOHOL DEHYDROGENASE 1-RELATED"/>
    <property type="match status" value="1"/>
</dbReference>
<dbReference type="EC" id="1.1.1.1" evidence="2"/>
<keyword evidence="5" id="KW-0560">Oxidoreductase</keyword>
<dbReference type="Gene3D" id="3.40.50.720">
    <property type="entry name" value="NAD(P)-binding Rossmann-like Domain"/>
    <property type="match status" value="1"/>
</dbReference>
<proteinExistence type="predicted"/>
<dbReference type="InterPro" id="IPR013154">
    <property type="entry name" value="ADH-like_N"/>
</dbReference>
<sequence length="173" mass="18520">MRAWTTDRGRGRLTLRDVSVPEPLPGELLVRVIACGVCRTDLHVIDEDIPAHRDRVTPGHQVVGEVVAVGAEVRGWRPGNLAGIAWLRGTCGACRFCRSGRENLCESAEFTGYDDDGGYAELAVVSAAFAYRLPPGTDPIATAPLLCAGIIGYRALSRANLPPGGTLGIYGYW</sequence>
<dbReference type="PANTHER" id="PTHR42940:SF8">
    <property type="entry name" value="VACUOLAR PROTEIN SORTING-ASSOCIATED PROTEIN 11"/>
    <property type="match status" value="1"/>
</dbReference>
<dbReference type="KEGG" id="git:C6V83_01160"/>
<gene>
    <name evidence="9" type="ORF">C6V83_01160</name>
</gene>
<keyword evidence="4" id="KW-0862">Zinc</keyword>
<evidence type="ECO:0000256" key="4">
    <source>
        <dbReference type="ARBA" id="ARBA00022833"/>
    </source>
</evidence>
<evidence type="ECO:0000256" key="1">
    <source>
        <dbReference type="ARBA" id="ARBA00001947"/>
    </source>
</evidence>
<evidence type="ECO:0000313" key="9">
    <source>
        <dbReference type="EMBL" id="AVM01927.1"/>
    </source>
</evidence>
<comment type="catalytic activity">
    <reaction evidence="6">
        <text>a secondary alcohol + NAD(+) = a ketone + NADH + H(+)</text>
        <dbReference type="Rhea" id="RHEA:10740"/>
        <dbReference type="ChEBI" id="CHEBI:15378"/>
        <dbReference type="ChEBI" id="CHEBI:17087"/>
        <dbReference type="ChEBI" id="CHEBI:35681"/>
        <dbReference type="ChEBI" id="CHEBI:57540"/>
        <dbReference type="ChEBI" id="CHEBI:57945"/>
        <dbReference type="EC" id="1.1.1.1"/>
    </reaction>
</comment>
<evidence type="ECO:0000259" key="8">
    <source>
        <dbReference type="Pfam" id="PF08240"/>
    </source>
</evidence>
<evidence type="ECO:0000256" key="2">
    <source>
        <dbReference type="ARBA" id="ARBA00013190"/>
    </source>
</evidence>
<dbReference type="Gene3D" id="3.90.180.10">
    <property type="entry name" value="Medium-chain alcohol dehydrogenases, catalytic domain"/>
    <property type="match status" value="1"/>
</dbReference>
<dbReference type="InterPro" id="IPR011032">
    <property type="entry name" value="GroES-like_sf"/>
</dbReference>
<dbReference type="AlphaFoldDB" id="A0A2S0KJS4"/>
<comment type="cofactor">
    <cofactor evidence="1">
        <name>Zn(2+)</name>
        <dbReference type="ChEBI" id="CHEBI:29105"/>
    </cofactor>
</comment>
<evidence type="ECO:0000256" key="5">
    <source>
        <dbReference type="ARBA" id="ARBA00023002"/>
    </source>
</evidence>
<dbReference type="GO" id="GO:0046872">
    <property type="term" value="F:metal ion binding"/>
    <property type="evidence" value="ECO:0007669"/>
    <property type="project" value="UniProtKB-KW"/>
</dbReference>
<protein>
    <recommendedName>
        <fullName evidence="2">alcohol dehydrogenase</fullName>
        <ecNumber evidence="2">1.1.1.1</ecNumber>
    </recommendedName>
</protein>
<evidence type="ECO:0000256" key="3">
    <source>
        <dbReference type="ARBA" id="ARBA00022723"/>
    </source>
</evidence>
<dbReference type="GO" id="GO:0004022">
    <property type="term" value="F:alcohol dehydrogenase (NAD+) activity"/>
    <property type="evidence" value="ECO:0007669"/>
    <property type="project" value="UniProtKB-EC"/>
</dbReference>
<dbReference type="SUPFAM" id="SSF50129">
    <property type="entry name" value="GroES-like"/>
    <property type="match status" value="1"/>
</dbReference>
<feature type="domain" description="Alcohol dehydrogenase-like N-terminal" evidence="8">
    <location>
        <begin position="25"/>
        <end position="134"/>
    </location>
</feature>
<reference evidence="9 10" key="1">
    <citation type="submission" date="2018-03" db="EMBL/GenBank/DDBJ databases">
        <title>Characteristics and genome of n-alkane degrading marine bacteria Gordonia iterans isolated from crude oil contaminated in Tae-an, South Korea.</title>
        <authorList>
            <person name="Lee S.-S."/>
            <person name="Kim H."/>
        </authorList>
    </citation>
    <scope>NUCLEOTIDE SEQUENCE [LARGE SCALE GENOMIC DNA]</scope>
    <source>
        <strain evidence="9 10">Co17</strain>
    </source>
</reference>
<organism evidence="9 10">
    <name type="scientific">Gordonia iterans</name>
    <dbReference type="NCBI Taxonomy" id="1004901"/>
    <lineage>
        <taxon>Bacteria</taxon>
        <taxon>Bacillati</taxon>
        <taxon>Actinomycetota</taxon>
        <taxon>Actinomycetes</taxon>
        <taxon>Mycobacteriales</taxon>
        <taxon>Gordoniaceae</taxon>
        <taxon>Gordonia</taxon>
    </lineage>
</organism>
<dbReference type="OrthoDB" id="3567264at2"/>
<keyword evidence="3" id="KW-0479">Metal-binding</keyword>
<dbReference type="Pfam" id="PF08240">
    <property type="entry name" value="ADH_N"/>
    <property type="match status" value="1"/>
</dbReference>